<evidence type="ECO:0000259" key="1">
    <source>
        <dbReference type="Pfam" id="PF08349"/>
    </source>
</evidence>
<sequence>MMNIPVGISACVLGQQVRFDGGHKRSVFVTDQLSQHFRFHPVCPEMAIGMNAPRPAIRLSEIDGEIRLITRNKSELDLTDKMIAFSRQKVASMSELCGYIVCAKSPSCGMERVKVHLANGQSKEGGGRGLFTEQLMTMMPWLPVEEDGRLNDPVLRENFVLRVFALHDLYQSTQTLSRRALIDFHSRYKYTLMAHSPVAYRALGQMVAQIHQTALEDFFIEYRLAFMNALKQRANRRSNTNVLQHLQGYFKRALNAREKEELTQVIAEYRQGNLPLLAALILFNHYLRAYPNSYLQRQAYLAPYPQHLKLRCPL</sequence>
<reference evidence="3" key="1">
    <citation type="journal article" date="2019" name="Int. J. Syst. Evol. Microbiol.">
        <title>The Global Catalogue of Microorganisms (GCM) 10K type strain sequencing project: providing services to taxonomists for standard genome sequencing and annotation.</title>
        <authorList>
            <consortium name="The Broad Institute Genomics Platform"/>
            <consortium name="The Broad Institute Genome Sequencing Center for Infectious Disease"/>
            <person name="Wu L."/>
            <person name="Ma J."/>
        </authorList>
    </citation>
    <scope>NUCLEOTIDE SEQUENCE [LARGE SCALE GENOMIC DNA]</scope>
    <source>
        <strain evidence="3">JCM 18401</strain>
    </source>
</reference>
<gene>
    <name evidence="2" type="ORF">GCM10023333_34930</name>
</gene>
<comment type="caution">
    <text evidence="2">The sequence shown here is derived from an EMBL/GenBank/DDBJ whole genome shotgun (WGS) entry which is preliminary data.</text>
</comment>
<dbReference type="Pfam" id="PF04463">
    <property type="entry name" value="2-thiour_desulf"/>
    <property type="match status" value="1"/>
</dbReference>
<evidence type="ECO:0000313" key="2">
    <source>
        <dbReference type="EMBL" id="GAA4898543.1"/>
    </source>
</evidence>
<dbReference type="Proteomes" id="UP001499988">
    <property type="component" value="Unassembled WGS sequence"/>
</dbReference>
<proteinExistence type="predicted"/>
<protein>
    <submittedName>
        <fullName evidence="2">DUF523 and DUF1722 domain-containing protein</fullName>
    </submittedName>
</protein>
<evidence type="ECO:0000313" key="3">
    <source>
        <dbReference type="Proteomes" id="UP001499988"/>
    </source>
</evidence>
<dbReference type="InterPro" id="IPR013560">
    <property type="entry name" value="DUF1722"/>
</dbReference>
<dbReference type="InterPro" id="IPR017087">
    <property type="entry name" value="UCP037004"/>
</dbReference>
<dbReference type="PANTHER" id="PTHR30087:SF0">
    <property type="entry name" value="INNER MEMBRANE PROTEIN"/>
    <property type="match status" value="1"/>
</dbReference>
<dbReference type="PIRSF" id="PIRSF037004">
    <property type="entry name" value="UCP037004"/>
    <property type="match status" value="1"/>
</dbReference>
<feature type="domain" description="DUF1722" evidence="1">
    <location>
        <begin position="189"/>
        <end position="305"/>
    </location>
</feature>
<keyword evidence="3" id="KW-1185">Reference proteome</keyword>
<dbReference type="Pfam" id="PF08349">
    <property type="entry name" value="DUF1722"/>
    <property type="match status" value="1"/>
</dbReference>
<accession>A0ABP9FCP6</accession>
<dbReference type="PANTHER" id="PTHR30087">
    <property type="entry name" value="INNER MEMBRANE PROTEIN"/>
    <property type="match status" value="1"/>
</dbReference>
<organism evidence="2 3">
    <name type="scientific">Ferrimonas pelagia</name>
    <dbReference type="NCBI Taxonomy" id="1177826"/>
    <lineage>
        <taxon>Bacteria</taxon>
        <taxon>Pseudomonadati</taxon>
        <taxon>Pseudomonadota</taxon>
        <taxon>Gammaproteobacteria</taxon>
        <taxon>Alteromonadales</taxon>
        <taxon>Ferrimonadaceae</taxon>
        <taxon>Ferrimonas</taxon>
    </lineage>
</organism>
<name>A0ABP9FCP6_9GAMM</name>
<dbReference type="EMBL" id="BAABJZ010000100">
    <property type="protein sequence ID" value="GAA4898543.1"/>
    <property type="molecule type" value="Genomic_DNA"/>
</dbReference>
<dbReference type="InterPro" id="IPR007553">
    <property type="entry name" value="2-thiour_desulf"/>
</dbReference>